<evidence type="ECO:0000313" key="6">
    <source>
        <dbReference type="Proteomes" id="UP000179284"/>
    </source>
</evidence>
<dbReference type="InterPro" id="IPR018060">
    <property type="entry name" value="HTH_AraC"/>
</dbReference>
<keyword evidence="2" id="KW-0238">DNA-binding</keyword>
<evidence type="ECO:0000256" key="2">
    <source>
        <dbReference type="ARBA" id="ARBA00023125"/>
    </source>
</evidence>
<protein>
    <submittedName>
        <fullName evidence="5">AraC family transcriptional regulator</fullName>
    </submittedName>
</protein>
<sequence>MGNARKEKIQFNTPSNIYVVKNGCPVTYPPHWHNAAEFTIILKDGCRYRVSDTFYELKKGDVLLIWPHQIHETVSIPDNAALFVQFSSAIIENSLDLVSISRFLYDCHYISASKEPELAKYITQEILEIKKIHELSDPLSETQCKLCIYDILLKIGNHVLAEAKKETSDDLVSRKRSWKYIHAACNYIMENSSDNITQSEVAKEIGLSTYYFSKLFKQHMNMSFPAYLANIRVRSAASLLLDESISITECAFQAGFQSTTAFNKTFHDITGYSPREYRKLYKQ</sequence>
<dbReference type="PANTHER" id="PTHR43280:SF2">
    <property type="entry name" value="HTH-TYPE TRANSCRIPTIONAL REGULATOR EXSA"/>
    <property type="match status" value="1"/>
</dbReference>
<dbReference type="KEGG" id="bhu:bhn_I0864"/>
<dbReference type="Proteomes" id="UP000179284">
    <property type="component" value="Chromosome I"/>
</dbReference>
<dbReference type="InterPro" id="IPR003313">
    <property type="entry name" value="AraC-bd"/>
</dbReference>
<accession>A0A1D9NZV2</accession>
<evidence type="ECO:0000259" key="4">
    <source>
        <dbReference type="PROSITE" id="PS01124"/>
    </source>
</evidence>
<reference evidence="6" key="1">
    <citation type="submission" date="2016-10" db="EMBL/GenBank/DDBJ databases">
        <title>The complete genome sequence of the rumen bacterium Butyrivibrio hungatei MB2003.</title>
        <authorList>
            <person name="Palevich N."/>
            <person name="Kelly W.J."/>
            <person name="Leahy S.C."/>
            <person name="Altermann E."/>
            <person name="Rakonjac J."/>
            <person name="Attwood G.T."/>
        </authorList>
    </citation>
    <scope>NUCLEOTIDE SEQUENCE [LARGE SCALE GENOMIC DNA]</scope>
    <source>
        <strain evidence="6">MB2003</strain>
    </source>
</reference>
<dbReference type="InterPro" id="IPR009057">
    <property type="entry name" value="Homeodomain-like_sf"/>
</dbReference>
<feature type="domain" description="HTH araC/xylS-type" evidence="4">
    <location>
        <begin position="182"/>
        <end position="280"/>
    </location>
</feature>
<dbReference type="Pfam" id="PF12833">
    <property type="entry name" value="HTH_18"/>
    <property type="match status" value="1"/>
</dbReference>
<evidence type="ECO:0000256" key="1">
    <source>
        <dbReference type="ARBA" id="ARBA00023015"/>
    </source>
</evidence>
<evidence type="ECO:0000256" key="3">
    <source>
        <dbReference type="ARBA" id="ARBA00023163"/>
    </source>
</evidence>
<dbReference type="OrthoDB" id="9799319at2"/>
<gene>
    <name evidence="5" type="ORF">bhn_I0864</name>
</gene>
<dbReference type="PANTHER" id="PTHR43280">
    <property type="entry name" value="ARAC-FAMILY TRANSCRIPTIONAL REGULATOR"/>
    <property type="match status" value="1"/>
</dbReference>
<dbReference type="SUPFAM" id="SSF46689">
    <property type="entry name" value="Homeodomain-like"/>
    <property type="match status" value="2"/>
</dbReference>
<name>A0A1D9NZV2_9FIRM</name>
<dbReference type="Pfam" id="PF02311">
    <property type="entry name" value="AraC_binding"/>
    <property type="match status" value="1"/>
</dbReference>
<dbReference type="RefSeq" id="WP_083385731.1">
    <property type="nucleotide sequence ID" value="NZ_CP017831.1"/>
</dbReference>
<evidence type="ECO:0000313" key="5">
    <source>
        <dbReference type="EMBL" id="AOZ95898.1"/>
    </source>
</evidence>
<dbReference type="SUPFAM" id="SSF51215">
    <property type="entry name" value="Regulatory protein AraC"/>
    <property type="match status" value="1"/>
</dbReference>
<keyword evidence="6" id="KW-1185">Reference proteome</keyword>
<dbReference type="PROSITE" id="PS01124">
    <property type="entry name" value="HTH_ARAC_FAMILY_2"/>
    <property type="match status" value="1"/>
</dbReference>
<dbReference type="Gene3D" id="1.10.10.60">
    <property type="entry name" value="Homeodomain-like"/>
    <property type="match status" value="2"/>
</dbReference>
<dbReference type="CDD" id="cd02208">
    <property type="entry name" value="cupin_RmlC-like"/>
    <property type="match status" value="1"/>
</dbReference>
<dbReference type="EMBL" id="CP017831">
    <property type="protein sequence ID" value="AOZ95898.1"/>
    <property type="molecule type" value="Genomic_DNA"/>
</dbReference>
<keyword evidence="3" id="KW-0804">Transcription</keyword>
<proteinExistence type="predicted"/>
<dbReference type="InterPro" id="IPR014710">
    <property type="entry name" value="RmlC-like_jellyroll"/>
</dbReference>
<dbReference type="GO" id="GO:0003700">
    <property type="term" value="F:DNA-binding transcription factor activity"/>
    <property type="evidence" value="ECO:0007669"/>
    <property type="project" value="InterPro"/>
</dbReference>
<dbReference type="Gene3D" id="2.60.120.10">
    <property type="entry name" value="Jelly Rolls"/>
    <property type="match status" value="1"/>
</dbReference>
<dbReference type="InterPro" id="IPR037923">
    <property type="entry name" value="HTH-like"/>
</dbReference>
<organism evidence="5 6">
    <name type="scientific">Butyrivibrio hungatei</name>
    <dbReference type="NCBI Taxonomy" id="185008"/>
    <lineage>
        <taxon>Bacteria</taxon>
        <taxon>Bacillati</taxon>
        <taxon>Bacillota</taxon>
        <taxon>Clostridia</taxon>
        <taxon>Lachnospirales</taxon>
        <taxon>Lachnospiraceae</taxon>
        <taxon>Butyrivibrio</taxon>
    </lineage>
</organism>
<dbReference type="GO" id="GO:0043565">
    <property type="term" value="F:sequence-specific DNA binding"/>
    <property type="evidence" value="ECO:0007669"/>
    <property type="project" value="InterPro"/>
</dbReference>
<dbReference type="SMART" id="SM00342">
    <property type="entry name" value="HTH_ARAC"/>
    <property type="match status" value="1"/>
</dbReference>
<keyword evidence="1" id="KW-0805">Transcription regulation</keyword>
<dbReference type="AlphaFoldDB" id="A0A1D9NZV2"/>